<sequence length="323" mass="35554">MMMSEETEILLYDRSHWGRIEVRGSDRLRFLHNQSTNDFQRLQPGQGCDSVFVTSTARTLDLATAYVTEESVILLVSADRRQKLLQWMDRYIFPMDQVELVDITDKTACLSLIGTESDRLLEAVGIPPLSDAPPGTHQPVTLGDIPLRIAVGSGLATPGYTLILDLEEGQNLTEKLIAQGAKPINNQQWETLRIQNGRPAPDRELTEDYNPLEAGLWNTISFEKGCYIGQETIARLNTYQGVKQQLWGLQLAQPVDPGTPIQVGDQKAGKITSCIATSEGAIALAYIRTKIGGKGLTVQVADQSATLLDLPFVSRGYLDTVSP</sequence>
<organism evidence="3 4">
    <name type="scientific">Roseofilum acuticapitatum BLCC-M154</name>
    <dbReference type="NCBI Taxonomy" id="3022444"/>
    <lineage>
        <taxon>Bacteria</taxon>
        <taxon>Bacillati</taxon>
        <taxon>Cyanobacteriota</taxon>
        <taxon>Cyanophyceae</taxon>
        <taxon>Desertifilales</taxon>
        <taxon>Desertifilaceae</taxon>
        <taxon>Roseofilum</taxon>
        <taxon>Roseofilum acuticapitatum</taxon>
    </lineage>
</organism>
<accession>A0ABT7B0L7</accession>
<evidence type="ECO:0000313" key="3">
    <source>
        <dbReference type="EMBL" id="MDJ1172204.1"/>
    </source>
</evidence>
<keyword evidence="4" id="KW-1185">Reference proteome</keyword>
<dbReference type="InterPro" id="IPR028896">
    <property type="entry name" value="GcvT/YgfZ/DmdA"/>
</dbReference>
<keyword evidence="1" id="KW-0809">Transit peptide</keyword>
<dbReference type="Proteomes" id="UP001235303">
    <property type="component" value="Unassembled WGS sequence"/>
</dbReference>
<name>A0ABT7B0L7_9CYAN</name>
<dbReference type="InterPro" id="IPR027266">
    <property type="entry name" value="TrmE/GcvT-like"/>
</dbReference>
<reference evidence="3 4" key="1">
    <citation type="submission" date="2023-01" db="EMBL/GenBank/DDBJ databases">
        <title>Novel diversity within Roseofilum (Cyanobacteria; Desertifilaceae) from marine benthic mats with descriptions of four novel species.</title>
        <authorList>
            <person name="Wang Y."/>
            <person name="Berthold D.E."/>
            <person name="Hu J."/>
            <person name="Lefler F.W."/>
            <person name="Laughinghouse H.D. IV."/>
        </authorList>
    </citation>
    <scope>NUCLEOTIDE SEQUENCE [LARGE SCALE GENOMIC DNA]</scope>
    <source>
        <strain evidence="3 4">BLCC-M154</strain>
    </source>
</reference>
<dbReference type="SUPFAM" id="SSF103025">
    <property type="entry name" value="Folate-binding domain"/>
    <property type="match status" value="1"/>
</dbReference>
<dbReference type="PIRSF" id="PIRSF006487">
    <property type="entry name" value="GcvT"/>
    <property type="match status" value="1"/>
</dbReference>
<evidence type="ECO:0000313" key="4">
    <source>
        <dbReference type="Proteomes" id="UP001235303"/>
    </source>
</evidence>
<dbReference type="PANTHER" id="PTHR43757:SF14">
    <property type="entry name" value="GLYCINE CLEAVAGE T-PROTEIN FAMILY"/>
    <property type="match status" value="1"/>
</dbReference>
<dbReference type="InterPro" id="IPR029043">
    <property type="entry name" value="GcvT/YgfZ_C"/>
</dbReference>
<dbReference type="Pfam" id="PF01571">
    <property type="entry name" value="GCV_T"/>
    <property type="match status" value="1"/>
</dbReference>
<evidence type="ECO:0000256" key="1">
    <source>
        <dbReference type="ARBA" id="ARBA00022946"/>
    </source>
</evidence>
<evidence type="ECO:0000259" key="2">
    <source>
        <dbReference type="Pfam" id="PF01571"/>
    </source>
</evidence>
<protein>
    <submittedName>
        <fullName evidence="3">Folate-binding protein</fullName>
    </submittedName>
</protein>
<dbReference type="SUPFAM" id="SSF101790">
    <property type="entry name" value="Aminomethyltransferase beta-barrel domain"/>
    <property type="match status" value="1"/>
</dbReference>
<dbReference type="EMBL" id="JAQOSP010000147">
    <property type="protein sequence ID" value="MDJ1172204.1"/>
    <property type="molecule type" value="Genomic_DNA"/>
</dbReference>
<dbReference type="InterPro" id="IPR006222">
    <property type="entry name" value="GCVT_N"/>
</dbReference>
<dbReference type="NCBIfam" id="TIGR03317">
    <property type="entry name" value="ygfZ_signature"/>
    <property type="match status" value="1"/>
</dbReference>
<gene>
    <name evidence="3" type="ORF">PMG71_22500</name>
</gene>
<proteinExistence type="predicted"/>
<feature type="domain" description="GCVT N-terminal" evidence="2">
    <location>
        <begin position="9"/>
        <end position="224"/>
    </location>
</feature>
<dbReference type="InterPro" id="IPR017703">
    <property type="entry name" value="YgfZ/GCV_T_CS"/>
</dbReference>
<comment type="caution">
    <text evidence="3">The sequence shown here is derived from an EMBL/GenBank/DDBJ whole genome shotgun (WGS) entry which is preliminary data.</text>
</comment>
<dbReference type="Gene3D" id="3.30.1360.120">
    <property type="entry name" value="Probable tRNA modification gtpase trme, domain 1"/>
    <property type="match status" value="1"/>
</dbReference>
<dbReference type="PANTHER" id="PTHR43757">
    <property type="entry name" value="AMINOMETHYLTRANSFERASE"/>
    <property type="match status" value="1"/>
</dbReference>